<evidence type="ECO:0000313" key="3">
    <source>
        <dbReference type="Proteomes" id="UP000023152"/>
    </source>
</evidence>
<comment type="caution">
    <text evidence="2">The sequence shown here is derived from an EMBL/GenBank/DDBJ whole genome shotgun (WGS) entry which is preliminary data.</text>
</comment>
<feature type="compositionally biased region" description="Polar residues" evidence="1">
    <location>
        <begin position="25"/>
        <end position="35"/>
    </location>
</feature>
<feature type="compositionally biased region" description="Basic and acidic residues" evidence="1">
    <location>
        <begin position="111"/>
        <end position="140"/>
    </location>
</feature>
<organism evidence="2 3">
    <name type="scientific">Reticulomyxa filosa</name>
    <dbReference type="NCBI Taxonomy" id="46433"/>
    <lineage>
        <taxon>Eukaryota</taxon>
        <taxon>Sar</taxon>
        <taxon>Rhizaria</taxon>
        <taxon>Retaria</taxon>
        <taxon>Foraminifera</taxon>
        <taxon>Monothalamids</taxon>
        <taxon>Reticulomyxidae</taxon>
        <taxon>Reticulomyxa</taxon>
    </lineage>
</organism>
<feature type="region of interest" description="Disordered" evidence="1">
    <location>
        <begin position="1"/>
        <end position="59"/>
    </location>
</feature>
<feature type="compositionally biased region" description="Polar residues" evidence="1">
    <location>
        <begin position="45"/>
        <end position="54"/>
    </location>
</feature>
<reference evidence="2 3" key="1">
    <citation type="journal article" date="2013" name="Curr. Biol.">
        <title>The Genome of the Foraminiferan Reticulomyxa filosa.</title>
        <authorList>
            <person name="Glockner G."/>
            <person name="Hulsmann N."/>
            <person name="Schleicher M."/>
            <person name="Noegel A.A."/>
            <person name="Eichinger L."/>
            <person name="Gallinger C."/>
            <person name="Pawlowski J."/>
            <person name="Sierra R."/>
            <person name="Euteneuer U."/>
            <person name="Pillet L."/>
            <person name="Moustafa A."/>
            <person name="Platzer M."/>
            <person name="Groth M."/>
            <person name="Szafranski K."/>
            <person name="Schliwa M."/>
        </authorList>
    </citation>
    <scope>NUCLEOTIDE SEQUENCE [LARGE SCALE GENOMIC DNA]</scope>
</reference>
<name>X6NKK8_RETFI</name>
<feature type="region of interest" description="Disordered" evidence="1">
    <location>
        <begin position="74"/>
        <end position="144"/>
    </location>
</feature>
<feature type="non-terminal residue" evidence="2">
    <location>
        <position position="298"/>
    </location>
</feature>
<dbReference type="EMBL" id="ASPP01007979">
    <property type="protein sequence ID" value="ETO26274.1"/>
    <property type="molecule type" value="Genomic_DNA"/>
</dbReference>
<gene>
    <name evidence="2" type="ORF">RFI_10864</name>
</gene>
<sequence length="298" mass="33778">MLFERLYYNMERKGEKQEKKKGMGNTSSEPFSSKPKSTKRARTISFFTTSSNQHAHNDKESLDKHYRTLTNYQNFQFTSKNSTKESQRKKASNGPTQASIMSEVLGMETNQQREEKKESNDKKGRSNANEHDHKSPKEQSNRVSSVCRKCHKKCNCIFFFFFCKKAKQAHQRGLSTPFATFVRKLARSSDIDDYVMAEDREMSGSIMKTTPLVSSGGRSSMSHSAAAADDATSFFGTKSQSRFNGLAQRQQPHGGHKSVASQHTNIFHVNTDANEQTLLRRHTVAVSTPMKDKKLLKP</sequence>
<evidence type="ECO:0000256" key="1">
    <source>
        <dbReference type="SAM" id="MobiDB-lite"/>
    </source>
</evidence>
<proteinExistence type="predicted"/>
<protein>
    <submittedName>
        <fullName evidence="2">Uncharacterized protein</fullName>
    </submittedName>
</protein>
<evidence type="ECO:0000313" key="2">
    <source>
        <dbReference type="EMBL" id="ETO26274.1"/>
    </source>
</evidence>
<dbReference type="Proteomes" id="UP000023152">
    <property type="component" value="Unassembled WGS sequence"/>
</dbReference>
<feature type="compositionally biased region" description="Basic and acidic residues" evidence="1">
    <location>
        <begin position="10"/>
        <end position="21"/>
    </location>
</feature>
<dbReference type="AlphaFoldDB" id="X6NKK8"/>
<keyword evidence="3" id="KW-1185">Reference proteome</keyword>
<accession>X6NKK8</accession>